<gene>
    <name evidence="2" type="ORF">SARC_16116</name>
</gene>
<evidence type="ECO:0000313" key="2">
    <source>
        <dbReference type="EMBL" id="KNC71347.1"/>
    </source>
</evidence>
<feature type="compositionally biased region" description="Low complexity" evidence="1">
    <location>
        <begin position="38"/>
        <end position="49"/>
    </location>
</feature>
<dbReference type="EMBL" id="KQ248975">
    <property type="protein sequence ID" value="KNC71347.1"/>
    <property type="molecule type" value="Genomic_DNA"/>
</dbReference>
<dbReference type="Proteomes" id="UP000054560">
    <property type="component" value="Unassembled WGS sequence"/>
</dbReference>
<evidence type="ECO:0000313" key="3">
    <source>
        <dbReference type="Proteomes" id="UP000054560"/>
    </source>
</evidence>
<feature type="compositionally biased region" description="Basic and acidic residues" evidence="1">
    <location>
        <begin position="8"/>
        <end position="17"/>
    </location>
</feature>
<dbReference type="GeneID" id="25916620"/>
<sequence length="71" mass="7985">TVATMGMTREELMRRYQSDAATTLGDPKKKKKKKKSKSSSSRHSGSKVSIRSNTGLRIIDEDDDLFPSMHK</sequence>
<reference evidence="2 3" key="1">
    <citation type="submission" date="2011-02" db="EMBL/GenBank/DDBJ databases">
        <title>The Genome Sequence of Sphaeroforma arctica JP610.</title>
        <authorList>
            <consortium name="The Broad Institute Genome Sequencing Platform"/>
            <person name="Russ C."/>
            <person name="Cuomo C."/>
            <person name="Young S.K."/>
            <person name="Zeng Q."/>
            <person name="Gargeya S."/>
            <person name="Alvarado L."/>
            <person name="Berlin A."/>
            <person name="Chapman S.B."/>
            <person name="Chen Z."/>
            <person name="Freedman E."/>
            <person name="Gellesch M."/>
            <person name="Goldberg J."/>
            <person name="Griggs A."/>
            <person name="Gujja S."/>
            <person name="Heilman E."/>
            <person name="Heiman D."/>
            <person name="Howarth C."/>
            <person name="Mehta T."/>
            <person name="Neiman D."/>
            <person name="Pearson M."/>
            <person name="Roberts A."/>
            <person name="Saif S."/>
            <person name="Shea T."/>
            <person name="Shenoy N."/>
            <person name="Sisk P."/>
            <person name="Stolte C."/>
            <person name="Sykes S."/>
            <person name="White J."/>
            <person name="Yandava C."/>
            <person name="Burger G."/>
            <person name="Gray M.W."/>
            <person name="Holland P.W.H."/>
            <person name="King N."/>
            <person name="Lang F.B.F."/>
            <person name="Roger A.J."/>
            <person name="Ruiz-Trillo I."/>
            <person name="Haas B."/>
            <person name="Nusbaum C."/>
            <person name="Birren B."/>
        </authorList>
    </citation>
    <scope>NUCLEOTIDE SEQUENCE [LARGE SCALE GENOMIC DNA]</scope>
    <source>
        <strain evidence="2 3">JP610</strain>
    </source>
</reference>
<protein>
    <submittedName>
        <fullName evidence="2">Uncharacterized protein</fullName>
    </submittedName>
</protein>
<feature type="region of interest" description="Disordered" evidence="1">
    <location>
        <begin position="1"/>
        <end position="71"/>
    </location>
</feature>
<feature type="non-terminal residue" evidence="2">
    <location>
        <position position="1"/>
    </location>
</feature>
<evidence type="ECO:0000256" key="1">
    <source>
        <dbReference type="SAM" id="MobiDB-lite"/>
    </source>
</evidence>
<dbReference type="RefSeq" id="XP_014145249.1">
    <property type="nucleotide sequence ID" value="XM_014289774.1"/>
</dbReference>
<dbReference type="AlphaFoldDB" id="A0A0L0F3T3"/>
<proteinExistence type="predicted"/>
<name>A0A0L0F3T3_9EUKA</name>
<feature type="compositionally biased region" description="Basic residues" evidence="1">
    <location>
        <begin position="28"/>
        <end position="37"/>
    </location>
</feature>
<organism evidence="2 3">
    <name type="scientific">Sphaeroforma arctica JP610</name>
    <dbReference type="NCBI Taxonomy" id="667725"/>
    <lineage>
        <taxon>Eukaryota</taxon>
        <taxon>Ichthyosporea</taxon>
        <taxon>Ichthyophonida</taxon>
        <taxon>Sphaeroforma</taxon>
    </lineage>
</organism>
<keyword evidence="3" id="KW-1185">Reference proteome</keyword>
<accession>A0A0L0F3T3</accession>